<name>A0A1R3RFR1_ASPC5</name>
<feature type="domain" description="PRISE-like Rossmann-fold" evidence="1">
    <location>
        <begin position="25"/>
        <end position="304"/>
    </location>
</feature>
<dbReference type="InterPro" id="IPR055222">
    <property type="entry name" value="PRISE-like_Rossmann-fold"/>
</dbReference>
<dbReference type="EMBL" id="KV907504">
    <property type="protein sequence ID" value="OOF93312.1"/>
    <property type="molecule type" value="Genomic_DNA"/>
</dbReference>
<dbReference type="OMA" id="LANWEFL"/>
<sequence length="427" mass="48584">MQTIISKGIYHGLPTYPDDPTGLTAIVCGANGISGDHMVCCPLAHSLRVLCESPKRWTKIFALSRRPPNKQWPSQIEHASMDFLHPPSELAAQMNEKNIKADHVFFFAYIQPTPKDGGSIWSFHEELVKLNTQLLQNFLTALTLTPSLPQTILLQQGVKYYGLHLGPTTVPQEETDPRIPFEPNFYYPQEDALKFFAQEHNISWIITRPSGILGAVPDAAMNICIPLAIYASVQKHLAKPLEFPADLAAWETSKDLPSAQMNGYLAEWAVLSENMNQSFNATDDCAFTWGKFWPRLAERFGVDWKGPDEGLDEGYTEMDMPCNPPPRGFGPPGKLRWKFKFSEWVQKKEVRDAWREIAGLYGLRQRELWDTDRIFGFVDAVIVWSYPMQLSTRRRKKLGFFGFVDSMESMFRVFDEFVDLKVIPPSG</sequence>
<evidence type="ECO:0000259" key="1">
    <source>
        <dbReference type="Pfam" id="PF22917"/>
    </source>
</evidence>
<dbReference type="Gene3D" id="3.40.50.720">
    <property type="entry name" value="NAD(P)-binding Rossmann-like Domain"/>
    <property type="match status" value="1"/>
</dbReference>
<dbReference type="STRING" id="602072.A0A1R3RFR1"/>
<dbReference type="Pfam" id="PF22917">
    <property type="entry name" value="PRISE"/>
    <property type="match status" value="1"/>
</dbReference>
<dbReference type="VEuPathDB" id="FungiDB:ASPCADRAFT_173036"/>
<dbReference type="SUPFAM" id="SSF51735">
    <property type="entry name" value="NAD(P)-binding Rossmann-fold domains"/>
    <property type="match status" value="1"/>
</dbReference>
<dbReference type="InterPro" id="IPR036291">
    <property type="entry name" value="NAD(P)-bd_dom_sf"/>
</dbReference>
<evidence type="ECO:0000313" key="3">
    <source>
        <dbReference type="Proteomes" id="UP000188318"/>
    </source>
</evidence>
<evidence type="ECO:0000313" key="2">
    <source>
        <dbReference type="EMBL" id="OOF93312.1"/>
    </source>
</evidence>
<proteinExistence type="predicted"/>
<accession>A0A1R3RFR1</accession>
<gene>
    <name evidence="2" type="ORF">ASPCADRAFT_173036</name>
</gene>
<dbReference type="OrthoDB" id="1731983at2759"/>
<dbReference type="Proteomes" id="UP000188318">
    <property type="component" value="Unassembled WGS sequence"/>
</dbReference>
<dbReference type="AlphaFoldDB" id="A0A1R3RFR1"/>
<reference evidence="3" key="1">
    <citation type="journal article" date="2017" name="Genome Biol.">
        <title>Comparative genomics reveals high biological diversity and specific adaptations in the industrially and medically important fungal genus Aspergillus.</title>
        <authorList>
            <person name="de Vries R.P."/>
            <person name="Riley R."/>
            <person name="Wiebenga A."/>
            <person name="Aguilar-Osorio G."/>
            <person name="Amillis S."/>
            <person name="Uchima C.A."/>
            <person name="Anderluh G."/>
            <person name="Asadollahi M."/>
            <person name="Askin M."/>
            <person name="Barry K."/>
            <person name="Battaglia E."/>
            <person name="Bayram O."/>
            <person name="Benocci T."/>
            <person name="Braus-Stromeyer S.A."/>
            <person name="Caldana C."/>
            <person name="Canovas D."/>
            <person name="Cerqueira G.C."/>
            <person name="Chen F."/>
            <person name="Chen W."/>
            <person name="Choi C."/>
            <person name="Clum A."/>
            <person name="Dos Santos R.A."/>
            <person name="Damasio A.R."/>
            <person name="Diallinas G."/>
            <person name="Emri T."/>
            <person name="Fekete E."/>
            <person name="Flipphi M."/>
            <person name="Freyberg S."/>
            <person name="Gallo A."/>
            <person name="Gournas C."/>
            <person name="Habgood R."/>
            <person name="Hainaut M."/>
            <person name="Harispe M.L."/>
            <person name="Henrissat B."/>
            <person name="Hilden K.S."/>
            <person name="Hope R."/>
            <person name="Hossain A."/>
            <person name="Karabika E."/>
            <person name="Karaffa L."/>
            <person name="Karanyi Z."/>
            <person name="Krasevec N."/>
            <person name="Kuo A."/>
            <person name="Kusch H."/>
            <person name="LaButti K."/>
            <person name="Lagendijk E.L."/>
            <person name="Lapidus A."/>
            <person name="Levasseur A."/>
            <person name="Lindquist E."/>
            <person name="Lipzen A."/>
            <person name="Logrieco A.F."/>
            <person name="MacCabe A."/>
            <person name="Maekelae M.R."/>
            <person name="Malavazi I."/>
            <person name="Melin P."/>
            <person name="Meyer V."/>
            <person name="Mielnichuk N."/>
            <person name="Miskei M."/>
            <person name="Molnar A.P."/>
            <person name="Mule G."/>
            <person name="Ngan C.Y."/>
            <person name="Orejas M."/>
            <person name="Orosz E."/>
            <person name="Ouedraogo J.P."/>
            <person name="Overkamp K.M."/>
            <person name="Park H.-S."/>
            <person name="Perrone G."/>
            <person name="Piumi F."/>
            <person name="Punt P.J."/>
            <person name="Ram A.F."/>
            <person name="Ramon A."/>
            <person name="Rauscher S."/>
            <person name="Record E."/>
            <person name="Riano-Pachon D.M."/>
            <person name="Robert V."/>
            <person name="Roehrig J."/>
            <person name="Ruller R."/>
            <person name="Salamov A."/>
            <person name="Salih N.S."/>
            <person name="Samson R.A."/>
            <person name="Sandor E."/>
            <person name="Sanguinetti M."/>
            <person name="Schuetze T."/>
            <person name="Sepcic K."/>
            <person name="Shelest E."/>
            <person name="Sherlock G."/>
            <person name="Sophianopoulou V."/>
            <person name="Squina F.M."/>
            <person name="Sun H."/>
            <person name="Susca A."/>
            <person name="Todd R.B."/>
            <person name="Tsang A."/>
            <person name="Unkles S.E."/>
            <person name="van de Wiele N."/>
            <person name="van Rossen-Uffink D."/>
            <person name="Oliveira J.V."/>
            <person name="Vesth T.C."/>
            <person name="Visser J."/>
            <person name="Yu J.-H."/>
            <person name="Zhou M."/>
            <person name="Andersen M.R."/>
            <person name="Archer D.B."/>
            <person name="Baker S.E."/>
            <person name="Benoit I."/>
            <person name="Brakhage A.A."/>
            <person name="Braus G.H."/>
            <person name="Fischer R."/>
            <person name="Frisvad J.C."/>
            <person name="Goldman G.H."/>
            <person name="Houbraken J."/>
            <person name="Oakley B."/>
            <person name="Pocsi I."/>
            <person name="Scazzocchio C."/>
            <person name="Seiboth B."/>
            <person name="vanKuyk P.A."/>
            <person name="Wortman J."/>
            <person name="Dyer P.S."/>
            <person name="Grigoriev I.V."/>
        </authorList>
    </citation>
    <scope>NUCLEOTIDE SEQUENCE [LARGE SCALE GENOMIC DNA]</scope>
    <source>
        <strain evidence="3">ITEM 5010</strain>
    </source>
</reference>
<dbReference type="PANTHER" id="PTHR32487">
    <property type="entry name" value="3-OXO-DELTA(4,5)-STEROID 5-BETA-REDUCTASE"/>
    <property type="match status" value="1"/>
</dbReference>
<keyword evidence="3" id="KW-1185">Reference proteome</keyword>
<dbReference type="CDD" id="cd08948">
    <property type="entry name" value="5beta-POR_like_SDR_a"/>
    <property type="match status" value="1"/>
</dbReference>
<dbReference type="PANTHER" id="PTHR32487:SF29">
    <property type="entry name" value="NAD-DEPENDENT EPIMERASE_DEHYDRATASE DOMAIN-CONTAINING PROTEIN"/>
    <property type="match status" value="1"/>
</dbReference>
<protein>
    <recommendedName>
        <fullName evidence="1">PRISE-like Rossmann-fold domain-containing protein</fullName>
    </recommendedName>
</protein>
<organism evidence="2 3">
    <name type="scientific">Aspergillus carbonarius (strain ITEM 5010)</name>
    <dbReference type="NCBI Taxonomy" id="602072"/>
    <lineage>
        <taxon>Eukaryota</taxon>
        <taxon>Fungi</taxon>
        <taxon>Dikarya</taxon>
        <taxon>Ascomycota</taxon>
        <taxon>Pezizomycotina</taxon>
        <taxon>Eurotiomycetes</taxon>
        <taxon>Eurotiomycetidae</taxon>
        <taxon>Eurotiales</taxon>
        <taxon>Aspergillaceae</taxon>
        <taxon>Aspergillus</taxon>
        <taxon>Aspergillus subgen. Circumdati</taxon>
    </lineage>
</organism>